<sequence>MGGDTKRSRDEVDWRLTVPILEDWALMTVDGISFREWSVRDIMVSLRTLAFPAIIHIPWLAARISADNSKVGTRTEIFMSHTSWNDNDIAVAQFLRDTIFTTEADGGRAIVDTKDFVGGAVIVVKRINSISPGTFPVVSGKQTLKNGGGISALS</sequence>
<proteinExistence type="predicted"/>
<dbReference type="STRING" id="320771.Cflav_PD6455"/>
<evidence type="ECO:0000313" key="2">
    <source>
        <dbReference type="Proteomes" id="UP000003688"/>
    </source>
</evidence>
<gene>
    <name evidence="1" type="ORF">Cflav_PD6455</name>
</gene>
<protein>
    <submittedName>
        <fullName evidence="1">Uncharacterized protein</fullName>
    </submittedName>
</protein>
<dbReference type="AlphaFoldDB" id="B9XDN4"/>
<organism evidence="1 2">
    <name type="scientific">Pedosphaera parvula (strain Ellin514)</name>
    <dbReference type="NCBI Taxonomy" id="320771"/>
    <lineage>
        <taxon>Bacteria</taxon>
        <taxon>Pseudomonadati</taxon>
        <taxon>Verrucomicrobiota</taxon>
        <taxon>Pedosphaerae</taxon>
        <taxon>Pedosphaerales</taxon>
        <taxon>Pedosphaeraceae</taxon>
        <taxon>Pedosphaera</taxon>
    </lineage>
</organism>
<comment type="caution">
    <text evidence="1">The sequence shown here is derived from an EMBL/GenBank/DDBJ whole genome shotgun (WGS) entry which is preliminary data.</text>
</comment>
<name>B9XDN4_PEDPL</name>
<keyword evidence="2" id="KW-1185">Reference proteome</keyword>
<evidence type="ECO:0000313" key="1">
    <source>
        <dbReference type="EMBL" id="EEF62180.1"/>
    </source>
</evidence>
<accession>B9XDN4</accession>
<dbReference type="Proteomes" id="UP000003688">
    <property type="component" value="Unassembled WGS sequence"/>
</dbReference>
<dbReference type="EMBL" id="ABOX02000006">
    <property type="protein sequence ID" value="EEF62180.1"/>
    <property type="molecule type" value="Genomic_DNA"/>
</dbReference>
<reference evidence="1 2" key="1">
    <citation type="journal article" date="2011" name="J. Bacteriol.">
        <title>Genome sequence of 'Pedosphaera parvula' Ellin514, an aerobic Verrucomicrobial isolate from pasture soil.</title>
        <authorList>
            <person name="Kant R."/>
            <person name="van Passel M.W."/>
            <person name="Sangwan P."/>
            <person name="Palva A."/>
            <person name="Lucas S."/>
            <person name="Copeland A."/>
            <person name="Lapidus A."/>
            <person name="Glavina Del Rio T."/>
            <person name="Dalin E."/>
            <person name="Tice H."/>
            <person name="Bruce D."/>
            <person name="Goodwin L."/>
            <person name="Pitluck S."/>
            <person name="Chertkov O."/>
            <person name="Larimer F.W."/>
            <person name="Land M.L."/>
            <person name="Hauser L."/>
            <person name="Brettin T.S."/>
            <person name="Detter J.C."/>
            <person name="Han S."/>
            <person name="de Vos W.M."/>
            <person name="Janssen P.H."/>
            <person name="Smidt H."/>
        </authorList>
    </citation>
    <scope>NUCLEOTIDE SEQUENCE [LARGE SCALE GENOMIC DNA]</scope>
    <source>
        <strain evidence="1 2">Ellin514</strain>
    </source>
</reference>